<feature type="transmembrane region" description="Helical" evidence="5">
    <location>
        <begin position="379"/>
        <end position="399"/>
    </location>
</feature>
<dbReference type="EMBL" id="NCKU01000448">
    <property type="protein sequence ID" value="RWS15462.1"/>
    <property type="molecule type" value="Genomic_DNA"/>
</dbReference>
<keyword evidence="2 5" id="KW-0812">Transmembrane</keyword>
<dbReference type="GO" id="GO:0006820">
    <property type="term" value="P:monoatomic anion transport"/>
    <property type="evidence" value="ECO:0007669"/>
    <property type="project" value="InterPro"/>
</dbReference>
<evidence type="ECO:0000256" key="1">
    <source>
        <dbReference type="ARBA" id="ARBA00004141"/>
    </source>
</evidence>
<feature type="non-terminal residue" evidence="7">
    <location>
        <position position="472"/>
    </location>
</feature>
<comment type="subcellular location">
    <subcellularLocation>
        <location evidence="1">Membrane</location>
        <topology evidence="1">Multi-pass membrane protein</topology>
    </subcellularLocation>
</comment>
<comment type="caution">
    <text evidence="7">The sequence shown here is derived from an EMBL/GenBank/DDBJ whole genome shotgun (WGS) entry which is preliminary data.</text>
</comment>
<keyword evidence="4 5" id="KW-0472">Membrane</keyword>
<evidence type="ECO:0000313" key="7">
    <source>
        <dbReference type="EMBL" id="RWS15462.1"/>
    </source>
</evidence>
<dbReference type="OrthoDB" id="1735926at2759"/>
<dbReference type="GO" id="GO:0005452">
    <property type="term" value="F:solute:inorganic anion antiporter activity"/>
    <property type="evidence" value="ECO:0007669"/>
    <property type="project" value="InterPro"/>
</dbReference>
<dbReference type="GO" id="GO:0050801">
    <property type="term" value="P:monoatomic ion homeostasis"/>
    <property type="evidence" value="ECO:0007669"/>
    <property type="project" value="TreeGrafter"/>
</dbReference>
<name>A0A3S3QXB6_9ACAR</name>
<dbReference type="Pfam" id="PF00955">
    <property type="entry name" value="HCO3_cotransp"/>
    <property type="match status" value="2"/>
</dbReference>
<dbReference type="GO" id="GO:0016323">
    <property type="term" value="C:basolateral plasma membrane"/>
    <property type="evidence" value="ECO:0007669"/>
    <property type="project" value="TreeGrafter"/>
</dbReference>
<dbReference type="PANTHER" id="PTHR11453:SF127">
    <property type="entry name" value="SOLUTE CARRIER FAMILY 4 MEMBER 11"/>
    <property type="match status" value="1"/>
</dbReference>
<proteinExistence type="predicted"/>
<feature type="domain" description="Bicarbonate transporter-like transmembrane" evidence="6">
    <location>
        <begin position="133"/>
        <end position="472"/>
    </location>
</feature>
<accession>A0A3S3QXB6</accession>
<reference evidence="7 8" key="1">
    <citation type="journal article" date="2018" name="Gigascience">
        <title>Genomes of trombidid mites reveal novel predicted allergens and laterally-transferred genes associated with secondary metabolism.</title>
        <authorList>
            <person name="Dong X."/>
            <person name="Chaisiri K."/>
            <person name="Xia D."/>
            <person name="Armstrong S.D."/>
            <person name="Fang Y."/>
            <person name="Donnelly M.J."/>
            <person name="Kadowaki T."/>
            <person name="McGarry J.W."/>
            <person name="Darby A.C."/>
            <person name="Makepeace B.L."/>
        </authorList>
    </citation>
    <scope>NUCLEOTIDE SEQUENCE [LARGE SCALE GENOMIC DNA]</scope>
    <source>
        <strain evidence="7">UoL-WK</strain>
    </source>
</reference>
<evidence type="ECO:0000259" key="6">
    <source>
        <dbReference type="Pfam" id="PF00955"/>
    </source>
</evidence>
<dbReference type="InterPro" id="IPR011531">
    <property type="entry name" value="HCO3_transpt-like_TM_dom"/>
</dbReference>
<feature type="transmembrane region" description="Helical" evidence="5">
    <location>
        <begin position="256"/>
        <end position="276"/>
    </location>
</feature>
<evidence type="ECO:0000313" key="8">
    <source>
        <dbReference type="Proteomes" id="UP000285301"/>
    </source>
</evidence>
<dbReference type="PANTHER" id="PTHR11453">
    <property type="entry name" value="ANION EXCHANGE PROTEIN"/>
    <property type="match status" value="1"/>
</dbReference>
<feature type="transmembrane region" description="Helical" evidence="5">
    <location>
        <begin position="431"/>
        <end position="449"/>
    </location>
</feature>
<evidence type="ECO:0000256" key="5">
    <source>
        <dbReference type="SAM" id="Phobius"/>
    </source>
</evidence>
<evidence type="ECO:0000256" key="4">
    <source>
        <dbReference type="ARBA" id="ARBA00023136"/>
    </source>
</evidence>
<sequence length="472" mass="53258">MSALPSLQKRHVAIARLKHPANMGRNSHEVRFFILVLTPSKEEPRCRLAQGLCEDLRRRLSHYISDYVDDIRKAIIGQTVGGLSFGFFGGQPLVIIMTTAPLCLYTKDFKLNYYSEICTVNQTGSHLSSCVFSSNSSLNLNLTSNDCSYNVTQDGIVILSSKVTEETISKLMCRRDASLLFLLLMLGTVWVAVSLYNFNKTPYLQASKRELLADYALPMAVIFLSFIGSYIFQDIPVEHFQYSNTFEIGRAPIEELPMSAAFAAMGLGFALSLLFFMDQNIAAAMVNNPCNKLKKGCAYHLDLFVVGILNGFLSLYGFPWMHGVLPHSPLHVRSLADVEERVDQGHVYEIIVRVRETRITGIISHILIGLSVFLLPYPLAYIPTAVLDGLFLYMAITALNGNQMFERITLLFMEQAAYPPNHYIRRCPQRMIHLFTLCQMIQLGVMCFFGFSPWPYVKMVFPVIILLLLPVR</sequence>
<organism evidence="7 8">
    <name type="scientific">Dinothrombium tinctorium</name>
    <dbReference type="NCBI Taxonomy" id="1965070"/>
    <lineage>
        <taxon>Eukaryota</taxon>
        <taxon>Metazoa</taxon>
        <taxon>Ecdysozoa</taxon>
        <taxon>Arthropoda</taxon>
        <taxon>Chelicerata</taxon>
        <taxon>Arachnida</taxon>
        <taxon>Acari</taxon>
        <taxon>Acariformes</taxon>
        <taxon>Trombidiformes</taxon>
        <taxon>Prostigmata</taxon>
        <taxon>Anystina</taxon>
        <taxon>Parasitengona</taxon>
        <taxon>Trombidioidea</taxon>
        <taxon>Trombidiidae</taxon>
        <taxon>Dinothrombium</taxon>
    </lineage>
</organism>
<dbReference type="Proteomes" id="UP000285301">
    <property type="component" value="Unassembled WGS sequence"/>
</dbReference>
<keyword evidence="8" id="KW-1185">Reference proteome</keyword>
<evidence type="ECO:0000256" key="2">
    <source>
        <dbReference type="ARBA" id="ARBA00022692"/>
    </source>
</evidence>
<gene>
    <name evidence="7" type="ORF">B4U79_12192</name>
</gene>
<feature type="transmembrane region" description="Helical" evidence="5">
    <location>
        <begin position="179"/>
        <end position="199"/>
    </location>
</feature>
<feature type="domain" description="Bicarbonate transporter-like transmembrane" evidence="6">
    <location>
        <begin position="71"/>
        <end position="107"/>
    </location>
</feature>
<keyword evidence="3 5" id="KW-1133">Transmembrane helix</keyword>
<evidence type="ECO:0000256" key="3">
    <source>
        <dbReference type="ARBA" id="ARBA00022989"/>
    </source>
</evidence>
<dbReference type="InterPro" id="IPR003020">
    <property type="entry name" value="HCO3_transpt_euk"/>
</dbReference>
<dbReference type="AlphaFoldDB" id="A0A3S3QXB6"/>
<feature type="transmembrane region" description="Helical" evidence="5">
    <location>
        <begin position="297"/>
        <end position="318"/>
    </location>
</feature>
<feature type="transmembrane region" description="Helical" evidence="5">
    <location>
        <begin position="211"/>
        <end position="232"/>
    </location>
</feature>
<dbReference type="STRING" id="1965070.A0A3S3QXB6"/>
<protein>
    <submittedName>
        <fullName evidence="7">Sodium bicarbonate transporter-like protein 11</fullName>
    </submittedName>
</protein>